<dbReference type="Proteomes" id="UP000751614">
    <property type="component" value="Unassembled WGS sequence"/>
</dbReference>
<evidence type="ECO:0000313" key="4">
    <source>
        <dbReference type="Proteomes" id="UP000751614"/>
    </source>
</evidence>
<protein>
    <recommendedName>
        <fullName evidence="2">DUF6265 domain-containing protein</fullName>
    </recommendedName>
</protein>
<dbReference type="RefSeq" id="WP_138836240.1">
    <property type="nucleotide sequence ID" value="NZ_VCNI01000002.1"/>
</dbReference>
<feature type="signal peptide" evidence="1">
    <location>
        <begin position="1"/>
        <end position="17"/>
    </location>
</feature>
<dbReference type="Pfam" id="PF19780">
    <property type="entry name" value="DUF6265"/>
    <property type="match status" value="1"/>
</dbReference>
<accession>A0ABY2WJ66</accession>
<keyword evidence="4" id="KW-1185">Reference proteome</keyword>
<gene>
    <name evidence="3" type="ORF">FGG15_11165</name>
</gene>
<name>A0ABY2WJ66_9FLAO</name>
<feature type="chain" id="PRO_5047075334" description="DUF6265 domain-containing protein" evidence="1">
    <location>
        <begin position="18"/>
        <end position="163"/>
    </location>
</feature>
<keyword evidence="1" id="KW-0732">Signal</keyword>
<proteinExistence type="predicted"/>
<dbReference type="EMBL" id="VCNI01000002">
    <property type="protein sequence ID" value="TMU54753.1"/>
    <property type="molecule type" value="Genomic_DNA"/>
</dbReference>
<organism evidence="3 4">
    <name type="scientific">Flagellimonas algicola</name>
    <dbReference type="NCBI Taxonomy" id="2583815"/>
    <lineage>
        <taxon>Bacteria</taxon>
        <taxon>Pseudomonadati</taxon>
        <taxon>Bacteroidota</taxon>
        <taxon>Flavobacteriia</taxon>
        <taxon>Flavobacteriales</taxon>
        <taxon>Flavobacteriaceae</taxon>
        <taxon>Flagellimonas</taxon>
    </lineage>
</organism>
<reference evidence="3 4" key="1">
    <citation type="submission" date="2019-05" db="EMBL/GenBank/DDBJ databases">
        <title>Flagellimonas sp. AsT0115, sp. nov., isolated from a marine red algae, Asparagopsis taxiformis.</title>
        <authorList>
            <person name="Kim J."/>
            <person name="Jeong S.E."/>
            <person name="Jeon C.O."/>
        </authorList>
    </citation>
    <scope>NUCLEOTIDE SEQUENCE [LARGE SCALE GENOMIC DNA]</scope>
    <source>
        <strain evidence="3 4">AsT0115</strain>
    </source>
</reference>
<comment type="caution">
    <text evidence="3">The sequence shown here is derived from an EMBL/GenBank/DDBJ whole genome shotgun (WGS) entry which is preliminary data.</text>
</comment>
<dbReference type="InterPro" id="IPR046232">
    <property type="entry name" value="DUF6265"/>
</dbReference>
<evidence type="ECO:0000256" key="1">
    <source>
        <dbReference type="SAM" id="SignalP"/>
    </source>
</evidence>
<feature type="domain" description="DUF6265" evidence="2">
    <location>
        <begin position="38"/>
        <end position="144"/>
    </location>
</feature>
<evidence type="ECO:0000259" key="2">
    <source>
        <dbReference type="Pfam" id="PF19780"/>
    </source>
</evidence>
<sequence>MRLLIPLLLLNWGLTHAQNTLQLEEGESSPNATLDGVAWIEGSWQGEALGGKVEEIWSPALGGSMMFSFKLVHDGKISFYEFGHIQEKDNTLVLQLKHFNGNLTGWETQKETVDFKLVKLEKDKVYFEGLTMEKLDGDEMQVSVVVGQEGKTKELVFNYRKYY</sequence>
<evidence type="ECO:0000313" key="3">
    <source>
        <dbReference type="EMBL" id="TMU54753.1"/>
    </source>
</evidence>